<name>A0A3P6CHH6_BRACM</name>
<dbReference type="Pfam" id="PF13966">
    <property type="entry name" value="zf-RVT"/>
    <property type="match status" value="1"/>
</dbReference>
<organism evidence="3">
    <name type="scientific">Brassica campestris</name>
    <name type="common">Field mustard</name>
    <dbReference type="NCBI Taxonomy" id="3711"/>
    <lineage>
        <taxon>Eukaryota</taxon>
        <taxon>Viridiplantae</taxon>
        <taxon>Streptophyta</taxon>
        <taxon>Embryophyta</taxon>
        <taxon>Tracheophyta</taxon>
        <taxon>Spermatophyta</taxon>
        <taxon>Magnoliopsida</taxon>
        <taxon>eudicotyledons</taxon>
        <taxon>Gunneridae</taxon>
        <taxon>Pentapetalae</taxon>
        <taxon>rosids</taxon>
        <taxon>malvids</taxon>
        <taxon>Brassicales</taxon>
        <taxon>Brassicaceae</taxon>
        <taxon>Brassiceae</taxon>
        <taxon>Brassica</taxon>
    </lineage>
</organism>
<evidence type="ECO:0000259" key="1">
    <source>
        <dbReference type="Pfam" id="PF13966"/>
    </source>
</evidence>
<reference evidence="3" key="1">
    <citation type="submission" date="2018-11" db="EMBL/GenBank/DDBJ databases">
        <authorList>
            <consortium name="Genoscope - CEA"/>
            <person name="William W."/>
        </authorList>
    </citation>
    <scope>NUCLEOTIDE SEQUENCE</scope>
</reference>
<protein>
    <recommendedName>
        <fullName evidence="1">Reverse transcriptase zinc-binding domain-containing protein</fullName>
    </recommendedName>
</protein>
<gene>
    <name evidence="3" type="ORF">BRAA10T43586Z</name>
    <name evidence="2" type="ORF">BRAPAZ1V2_A10P15730.2</name>
</gene>
<feature type="domain" description="Reverse transcriptase zinc-binding" evidence="1">
    <location>
        <begin position="1"/>
        <end position="43"/>
    </location>
</feature>
<accession>A0A3P6CHH6</accession>
<dbReference type="EMBL" id="LR031577">
    <property type="protein sequence ID" value="VDD17873.1"/>
    <property type="molecule type" value="Genomic_DNA"/>
</dbReference>
<sequence length="148" mass="16998">MKTFLWSIVHKAISLGSNLQRRGMTSATPCVRCQDTETEMHCFGISLSKAVHLAAVLTFPEVVVKFRKVICLPPSGISLNILPWVLWAIWTARNTLIFEGRYQSPEETALKGIKLAREWTNSLERRTYLRVSKSNREHHHRLISITIR</sequence>
<dbReference type="Proteomes" id="UP000694005">
    <property type="component" value="Chromosome A10"/>
</dbReference>
<dbReference type="EMBL" id="LS974626">
    <property type="protein sequence ID" value="CAG7910327.1"/>
    <property type="molecule type" value="Genomic_DNA"/>
</dbReference>
<evidence type="ECO:0000313" key="2">
    <source>
        <dbReference type="EMBL" id="CAG7910327.1"/>
    </source>
</evidence>
<proteinExistence type="predicted"/>
<dbReference type="InterPro" id="IPR026960">
    <property type="entry name" value="RVT-Znf"/>
</dbReference>
<dbReference type="Gramene" id="A10p15730.2_BraZ1">
    <property type="protein sequence ID" value="A10p15730.2_BraZ1.CDS.1"/>
    <property type="gene ID" value="A10g15730.2_BraZ1"/>
</dbReference>
<evidence type="ECO:0000313" key="3">
    <source>
        <dbReference type="EMBL" id="VDD17873.1"/>
    </source>
</evidence>
<dbReference type="AlphaFoldDB" id="A0A3P6CHH6"/>